<dbReference type="InterPro" id="IPR036291">
    <property type="entry name" value="NAD(P)-bd_dom_sf"/>
</dbReference>
<dbReference type="SUPFAM" id="SSF51735">
    <property type="entry name" value="NAD(P)-binding Rossmann-fold domains"/>
    <property type="match status" value="1"/>
</dbReference>
<comment type="caution">
    <text evidence="2">The sequence shown here is derived from an EMBL/GenBank/DDBJ whole genome shotgun (WGS) entry which is preliminary data.</text>
</comment>
<proteinExistence type="predicted"/>
<evidence type="ECO:0000313" key="3">
    <source>
        <dbReference type="Proteomes" id="UP000287972"/>
    </source>
</evidence>
<dbReference type="EMBL" id="NKCL01000349">
    <property type="protein sequence ID" value="RSL75441.1"/>
    <property type="molecule type" value="Genomic_DNA"/>
</dbReference>
<reference evidence="2 3" key="1">
    <citation type="submission" date="2017-06" db="EMBL/GenBank/DDBJ databases">
        <title>Comparative genomic analysis of Ambrosia Fusariam Clade fungi.</title>
        <authorList>
            <person name="Stajich J.E."/>
            <person name="Carrillo J."/>
            <person name="Kijimoto T."/>
            <person name="Eskalen A."/>
            <person name="O'Donnell K."/>
            <person name="Kasson M."/>
        </authorList>
    </citation>
    <scope>NUCLEOTIDE SEQUENCE [LARGE SCALE GENOMIC DNA]</scope>
    <source>
        <strain evidence="2 3">NRRL62606</strain>
    </source>
</reference>
<dbReference type="PRINTS" id="PR00081">
    <property type="entry name" value="GDHRDH"/>
</dbReference>
<gene>
    <name evidence="2" type="ORF">CEP51_010857</name>
</gene>
<dbReference type="AlphaFoldDB" id="A0A428RD43"/>
<dbReference type="PANTHER" id="PTHR43157:SF31">
    <property type="entry name" value="PHOSPHATIDYLINOSITOL-GLYCAN BIOSYNTHESIS CLASS F PROTEIN"/>
    <property type="match status" value="1"/>
</dbReference>
<keyword evidence="1" id="KW-0560">Oxidoreductase</keyword>
<protein>
    <submittedName>
        <fullName evidence="2">Uncharacterized protein</fullName>
    </submittedName>
</protein>
<dbReference type="Proteomes" id="UP000287972">
    <property type="component" value="Unassembled WGS sequence"/>
</dbReference>
<dbReference type="PANTHER" id="PTHR43157">
    <property type="entry name" value="PHOSPHATIDYLINOSITOL-GLYCAN BIOSYNTHESIS CLASS F PROTEIN-RELATED"/>
    <property type="match status" value="1"/>
</dbReference>
<keyword evidence="3" id="KW-1185">Reference proteome</keyword>
<dbReference type="Pfam" id="PF00106">
    <property type="entry name" value="adh_short"/>
    <property type="match status" value="1"/>
</dbReference>
<dbReference type="GO" id="GO:0016491">
    <property type="term" value="F:oxidoreductase activity"/>
    <property type="evidence" value="ECO:0007669"/>
    <property type="project" value="UniProtKB-KW"/>
</dbReference>
<sequence>MLFWESLRGQFAALPYPEQDCTGRVVIVTGSNTGLGLEAARHFVRLNASKVILACRNVDKGEAAKKDIEESTRRHDVVQVWQLDLCSYESVKSFIQQADNSFERLDILVNNAGMTFDAWDYAENHEMTLTVNVISPLLLSLSLLPLLRASGRKFNMTPRVVFVSSEGAFMTKFPERTAENIFKALDTNHNLFERYNTAKLLQLIIVQKLAKACDSSAKEHVLINALAPGLCNTAFYQRSSSTMANFLLRVLFWPFWRDAEIGSRTIMAAAFADEDTHGKWMSHCKLQGWPGLMVGGVGEDMADRVWAELVVIMEGIQGGVTRNV</sequence>
<evidence type="ECO:0000256" key="1">
    <source>
        <dbReference type="ARBA" id="ARBA00023002"/>
    </source>
</evidence>
<evidence type="ECO:0000313" key="2">
    <source>
        <dbReference type="EMBL" id="RSL75441.1"/>
    </source>
</evidence>
<accession>A0A428RD43</accession>
<organism evidence="2 3">
    <name type="scientific">Fusarium floridanum</name>
    <dbReference type="NCBI Taxonomy" id="1325733"/>
    <lineage>
        <taxon>Eukaryota</taxon>
        <taxon>Fungi</taxon>
        <taxon>Dikarya</taxon>
        <taxon>Ascomycota</taxon>
        <taxon>Pezizomycotina</taxon>
        <taxon>Sordariomycetes</taxon>
        <taxon>Hypocreomycetidae</taxon>
        <taxon>Hypocreales</taxon>
        <taxon>Nectriaceae</taxon>
        <taxon>Fusarium</taxon>
        <taxon>Fusarium solani species complex</taxon>
    </lineage>
</organism>
<dbReference type="Gene3D" id="3.40.50.720">
    <property type="entry name" value="NAD(P)-binding Rossmann-like Domain"/>
    <property type="match status" value="1"/>
</dbReference>
<name>A0A428RD43_9HYPO</name>
<dbReference type="InterPro" id="IPR002347">
    <property type="entry name" value="SDR_fam"/>
</dbReference>